<dbReference type="OrthoDB" id="267397at2759"/>
<dbReference type="Proteomes" id="UP000530660">
    <property type="component" value="Unassembled WGS sequence"/>
</dbReference>
<sequence>MEGDHTKSSGDKSVTAGGADPCDFELHFKSSTGSKFSLPVPDLEEQVGALKSRLAEPSGFAPETMRVIYKGRVLKDSETLRDLQDKYGLESGHTMHLVRGVRPGTAANPNSGTHAAAAPPSTSPAASGVPGADGVTDASAGSVPTGSSFAAGGGTTQTASSAAPPNTAFNMFGQTGTIGWNAAAGTAGTATGGAFGDPDGAGAAAGLNPGGSATMQRLQQQMQQQLLANPGAMQEILNSPLMESMAENPELMRTLMMTNPQIREMINQNPEVGHILNDPAVLRQTMQLMRNPRLMQEMMRTSDRAMANIESMPGGFDALRRLYTDIQGSLDPNAALATGAAAGARPGTPNTNPSSETTSGRVSEAFPLPSTWAAGPQTGAGDSNQHNWMNSELSEEAAIRATRAILDNPELFRLTQEQMVASDTFLLANPMISAMAAMNPQMMQALQDIQFRRHLFTREFFESTLAMQEAQLRFRRAIHNALRQSGL</sequence>
<evidence type="ECO:0000313" key="4">
    <source>
        <dbReference type="Proteomes" id="UP000530660"/>
    </source>
</evidence>
<evidence type="ECO:0000313" key="3">
    <source>
        <dbReference type="EMBL" id="KAF6001176.1"/>
    </source>
</evidence>
<dbReference type="InterPro" id="IPR029071">
    <property type="entry name" value="Ubiquitin-like_domsf"/>
</dbReference>
<dbReference type="Pfam" id="PF23195">
    <property type="entry name" value="UBQLN1"/>
    <property type="match status" value="1"/>
</dbReference>
<dbReference type="SUPFAM" id="SSF54236">
    <property type="entry name" value="Ubiquitin-like"/>
    <property type="match status" value="1"/>
</dbReference>
<dbReference type="GO" id="GO:0031593">
    <property type="term" value="F:polyubiquitin modification-dependent protein binding"/>
    <property type="evidence" value="ECO:0007669"/>
    <property type="project" value="TreeGrafter"/>
</dbReference>
<dbReference type="PANTHER" id="PTHR10677">
    <property type="entry name" value="UBIQUILIN"/>
    <property type="match status" value="1"/>
</dbReference>
<feature type="compositionally biased region" description="Basic and acidic residues" evidence="1">
    <location>
        <begin position="1"/>
        <end position="10"/>
    </location>
</feature>
<dbReference type="Pfam" id="PF00240">
    <property type="entry name" value="ubiquitin"/>
    <property type="match status" value="1"/>
</dbReference>
<dbReference type="EMBL" id="VWRR01000015">
    <property type="protein sequence ID" value="KAF6001176.1"/>
    <property type="molecule type" value="Genomic_DNA"/>
</dbReference>
<dbReference type="AlphaFoldDB" id="A0A7J7IDJ8"/>
<name>A0A7J7IDJ8_9RHOD</name>
<dbReference type="PANTHER" id="PTHR10677:SF3">
    <property type="entry name" value="FI07626P-RELATED"/>
    <property type="match status" value="1"/>
</dbReference>
<dbReference type="GO" id="GO:0005829">
    <property type="term" value="C:cytosol"/>
    <property type="evidence" value="ECO:0007669"/>
    <property type="project" value="TreeGrafter"/>
</dbReference>
<dbReference type="FunFam" id="1.10.260.100:FF:000001">
    <property type="entry name" value="Ubiquilin 1"/>
    <property type="match status" value="1"/>
</dbReference>
<feature type="region of interest" description="Disordered" evidence="1">
    <location>
        <begin position="1"/>
        <end position="21"/>
    </location>
</feature>
<dbReference type="Gene3D" id="3.10.20.90">
    <property type="entry name" value="Phosphatidylinositol 3-kinase Catalytic Subunit, Chain A, domain 1"/>
    <property type="match status" value="1"/>
</dbReference>
<gene>
    <name evidence="3" type="primary">UBQLN4</name>
    <name evidence="3" type="ORF">F1559_000499</name>
</gene>
<feature type="region of interest" description="Disordered" evidence="1">
    <location>
        <begin position="101"/>
        <end position="167"/>
    </location>
</feature>
<dbReference type="InterPro" id="IPR015496">
    <property type="entry name" value="Ubiquilin"/>
</dbReference>
<feature type="compositionally biased region" description="Low complexity" evidence="1">
    <location>
        <begin position="111"/>
        <end position="132"/>
    </location>
</feature>
<evidence type="ECO:0000256" key="1">
    <source>
        <dbReference type="SAM" id="MobiDB-lite"/>
    </source>
</evidence>
<dbReference type="SMART" id="SM00213">
    <property type="entry name" value="UBQ"/>
    <property type="match status" value="1"/>
</dbReference>
<organism evidence="3 4">
    <name type="scientific">Cyanidiococcus yangmingshanensis</name>
    <dbReference type="NCBI Taxonomy" id="2690220"/>
    <lineage>
        <taxon>Eukaryota</taxon>
        <taxon>Rhodophyta</taxon>
        <taxon>Bangiophyceae</taxon>
        <taxon>Cyanidiales</taxon>
        <taxon>Cyanidiaceae</taxon>
        <taxon>Cyanidiococcus</taxon>
    </lineage>
</organism>
<dbReference type="PROSITE" id="PS50053">
    <property type="entry name" value="UBIQUITIN_2"/>
    <property type="match status" value="1"/>
</dbReference>
<feature type="domain" description="Ubiquitin-like" evidence="2">
    <location>
        <begin position="24"/>
        <end position="104"/>
    </location>
</feature>
<dbReference type="InterPro" id="IPR006636">
    <property type="entry name" value="STI1_HS-bd"/>
</dbReference>
<accession>A0A7J7IDJ8</accession>
<comment type="caution">
    <text evidence="3">The sequence shown here is derived from an EMBL/GenBank/DDBJ whole genome shotgun (WGS) entry which is preliminary data.</text>
</comment>
<feature type="region of interest" description="Disordered" evidence="1">
    <location>
        <begin position="340"/>
        <end position="386"/>
    </location>
</feature>
<reference evidence="3 4" key="1">
    <citation type="journal article" date="2020" name="J. Phycol.">
        <title>Comparative genome analysis reveals Cyanidiococcus gen. nov., a new extremophilic red algal genus sister to Cyanidioschyzon (Cyanidioschyzonaceae, Rhodophyta).</title>
        <authorList>
            <person name="Liu S.-L."/>
            <person name="Chiang Y.-R."/>
            <person name="Yoon H.S."/>
            <person name="Fu H.-Y."/>
        </authorList>
    </citation>
    <scope>NUCLEOTIDE SEQUENCE [LARGE SCALE GENOMIC DNA]</scope>
    <source>
        <strain evidence="3 4">THAL066</strain>
    </source>
</reference>
<protein>
    <submittedName>
        <fullName evidence="3">Ubiquilin</fullName>
    </submittedName>
</protein>
<dbReference type="GO" id="GO:0006511">
    <property type="term" value="P:ubiquitin-dependent protein catabolic process"/>
    <property type="evidence" value="ECO:0007669"/>
    <property type="project" value="TreeGrafter"/>
</dbReference>
<proteinExistence type="predicted"/>
<keyword evidence="4" id="KW-1185">Reference proteome</keyword>
<feature type="compositionally biased region" description="Low complexity" evidence="1">
    <location>
        <begin position="340"/>
        <end position="360"/>
    </location>
</feature>
<feature type="compositionally biased region" description="Low complexity" evidence="1">
    <location>
        <begin position="145"/>
        <end position="163"/>
    </location>
</feature>
<dbReference type="Gene3D" id="1.10.260.100">
    <property type="match status" value="1"/>
</dbReference>
<evidence type="ECO:0000259" key="2">
    <source>
        <dbReference type="PROSITE" id="PS50053"/>
    </source>
</evidence>
<dbReference type="SMART" id="SM00727">
    <property type="entry name" value="STI1"/>
    <property type="match status" value="2"/>
</dbReference>
<dbReference type="InterPro" id="IPR000626">
    <property type="entry name" value="Ubiquitin-like_dom"/>
</dbReference>